<feature type="region of interest" description="Disordered" evidence="1">
    <location>
        <begin position="212"/>
        <end position="253"/>
    </location>
</feature>
<comment type="caution">
    <text evidence="3">The sequence shown here is derived from an EMBL/GenBank/DDBJ whole genome shotgun (WGS) entry which is preliminary data.</text>
</comment>
<dbReference type="AlphaFoldDB" id="A0A917T2J3"/>
<evidence type="ECO:0000259" key="2">
    <source>
        <dbReference type="Pfam" id="PF14326"/>
    </source>
</evidence>
<feature type="domain" description="DUF4384" evidence="2">
    <location>
        <begin position="397"/>
        <end position="479"/>
    </location>
</feature>
<protein>
    <recommendedName>
        <fullName evidence="2">DUF4384 domain-containing protein</fullName>
    </recommendedName>
</protein>
<dbReference type="InterPro" id="IPR025493">
    <property type="entry name" value="DUF4384"/>
</dbReference>
<proteinExistence type="predicted"/>
<dbReference type="RefSeq" id="WP_051630589.1">
    <property type="nucleotide sequence ID" value="NZ_BMLF01000002.1"/>
</dbReference>
<gene>
    <name evidence="3" type="ORF">GCM10011534_32880</name>
</gene>
<dbReference type="Proteomes" id="UP000649829">
    <property type="component" value="Unassembled WGS sequence"/>
</dbReference>
<evidence type="ECO:0000313" key="4">
    <source>
        <dbReference type="Proteomes" id="UP000649829"/>
    </source>
</evidence>
<evidence type="ECO:0000256" key="1">
    <source>
        <dbReference type="SAM" id="MobiDB-lite"/>
    </source>
</evidence>
<accession>A0A917T2J3</accession>
<feature type="compositionally biased region" description="Low complexity" evidence="1">
    <location>
        <begin position="45"/>
        <end position="55"/>
    </location>
</feature>
<sequence length="530" mass="53196">MPRAATWAAALGGSLALHAGAVALILPALEPEPVPDQPRQRSSMALETVEAPTTEAAAQAPQADPAAEAEAAAASLDAAAVPQSRAQPLAAPVENAAAVASPGTPLPATAATPETAVATAASADRLAATAPPAASAAPAAVPAQSIPTDTPAAARLSADAPQAVTAASVQAAAARLAATTPEAAALPALPAQAAPAPPVAVASEPAAPAPVTADRLAPGVPPASAMAAASPEGDRLPETRASGLATTAPGAPLPETRATATLAWRFGDRLVTDPQALATIQAFMAPQVLEGAAELRDDLASVLTGIDCARVSATFLPESGALELRGHVPDPALTQPLLDALRGQVGEGIPIRANLLHLPAPQCGALAGMAATGLPQSTDQFTNPLLIGATAQARDFSYTEGQRLQFDMTAPDYDAFVYVDYFAADGSVIHLVPNEVIPLTRHAAKSVVPVGGDLAGRAGLRITIGPPFGQEIAVAFAASVPLYEGLRPISEPAAPYLDVLTERIAAARAADPAFKGEWVYFFITTAPASQ</sequence>
<organism evidence="3 4">
    <name type="scientific">Pseudooceanicola nanhaiensis</name>
    <dbReference type="NCBI Taxonomy" id="375761"/>
    <lineage>
        <taxon>Bacteria</taxon>
        <taxon>Pseudomonadati</taxon>
        <taxon>Pseudomonadota</taxon>
        <taxon>Alphaproteobacteria</taxon>
        <taxon>Rhodobacterales</taxon>
        <taxon>Paracoccaceae</taxon>
        <taxon>Pseudooceanicola</taxon>
    </lineage>
</organism>
<keyword evidence="4" id="KW-1185">Reference proteome</keyword>
<evidence type="ECO:0000313" key="3">
    <source>
        <dbReference type="EMBL" id="GGM08327.1"/>
    </source>
</evidence>
<dbReference type="Pfam" id="PF14326">
    <property type="entry name" value="DUF4384"/>
    <property type="match status" value="1"/>
</dbReference>
<dbReference type="EMBL" id="BMLF01000002">
    <property type="protein sequence ID" value="GGM08327.1"/>
    <property type="molecule type" value="Genomic_DNA"/>
</dbReference>
<feature type="region of interest" description="Disordered" evidence="1">
    <location>
        <begin position="33"/>
        <end position="55"/>
    </location>
</feature>
<reference evidence="3" key="1">
    <citation type="journal article" date="2014" name="Int. J. Syst. Evol. Microbiol.">
        <title>Complete genome sequence of Corynebacterium casei LMG S-19264T (=DSM 44701T), isolated from a smear-ripened cheese.</title>
        <authorList>
            <consortium name="US DOE Joint Genome Institute (JGI-PGF)"/>
            <person name="Walter F."/>
            <person name="Albersmeier A."/>
            <person name="Kalinowski J."/>
            <person name="Ruckert C."/>
        </authorList>
    </citation>
    <scope>NUCLEOTIDE SEQUENCE</scope>
    <source>
        <strain evidence="3">CGMCC 1.6293</strain>
    </source>
</reference>
<reference evidence="3" key="2">
    <citation type="submission" date="2020-09" db="EMBL/GenBank/DDBJ databases">
        <authorList>
            <person name="Sun Q."/>
            <person name="Zhou Y."/>
        </authorList>
    </citation>
    <scope>NUCLEOTIDE SEQUENCE</scope>
    <source>
        <strain evidence="3">CGMCC 1.6293</strain>
    </source>
</reference>
<name>A0A917T2J3_9RHOB</name>
<feature type="compositionally biased region" description="Low complexity" evidence="1">
    <location>
        <begin position="222"/>
        <end position="231"/>
    </location>
</feature>